<feature type="compositionally biased region" description="Basic and acidic residues" evidence="1">
    <location>
        <begin position="162"/>
        <end position="173"/>
    </location>
</feature>
<accession>A0A9P8CPE0</accession>
<proteinExistence type="predicted"/>
<evidence type="ECO:0000313" key="3">
    <source>
        <dbReference type="Proteomes" id="UP000887229"/>
    </source>
</evidence>
<feature type="compositionally biased region" description="Basic residues" evidence="1">
    <location>
        <begin position="198"/>
        <end position="216"/>
    </location>
</feature>
<name>A0A9P8CPE0_9HYPO</name>
<gene>
    <name evidence="2" type="ORF">F5Z01DRAFT_687599</name>
</gene>
<reference evidence="2" key="1">
    <citation type="journal article" date="2021" name="IMA Fungus">
        <title>Genomic characterization of three marine fungi, including Emericellopsis atlantica sp. nov. with signatures of a generalist lifestyle and marine biomass degradation.</title>
        <authorList>
            <person name="Hagestad O.C."/>
            <person name="Hou L."/>
            <person name="Andersen J.H."/>
            <person name="Hansen E.H."/>
            <person name="Altermark B."/>
            <person name="Li C."/>
            <person name="Kuhnert E."/>
            <person name="Cox R.J."/>
            <person name="Crous P.W."/>
            <person name="Spatafora J.W."/>
            <person name="Lail K."/>
            <person name="Amirebrahimi M."/>
            <person name="Lipzen A."/>
            <person name="Pangilinan J."/>
            <person name="Andreopoulos W."/>
            <person name="Hayes R.D."/>
            <person name="Ng V."/>
            <person name="Grigoriev I.V."/>
            <person name="Jackson S.A."/>
            <person name="Sutton T.D.S."/>
            <person name="Dobson A.D.W."/>
            <person name="Rama T."/>
        </authorList>
    </citation>
    <scope>NUCLEOTIDE SEQUENCE</scope>
    <source>
        <strain evidence="2">TS7</strain>
    </source>
</reference>
<dbReference type="RefSeq" id="XP_046118021.1">
    <property type="nucleotide sequence ID" value="XM_046266019.1"/>
</dbReference>
<feature type="compositionally biased region" description="Basic and acidic residues" evidence="1">
    <location>
        <begin position="217"/>
        <end position="232"/>
    </location>
</feature>
<feature type="region of interest" description="Disordered" evidence="1">
    <location>
        <begin position="27"/>
        <end position="295"/>
    </location>
</feature>
<comment type="caution">
    <text evidence="2">The sequence shown here is derived from an EMBL/GenBank/DDBJ whole genome shotgun (WGS) entry which is preliminary data.</text>
</comment>
<feature type="compositionally biased region" description="Low complexity" evidence="1">
    <location>
        <begin position="67"/>
        <end position="81"/>
    </location>
</feature>
<feature type="compositionally biased region" description="Basic and acidic residues" evidence="1">
    <location>
        <begin position="187"/>
        <end position="197"/>
    </location>
</feature>
<dbReference type="Proteomes" id="UP000887229">
    <property type="component" value="Unassembled WGS sequence"/>
</dbReference>
<sequence length="295" mass="33264">MPREHRDQPIDFWGSIAYEWFADEEERKAMEAAERRRKQQEKEAAKAAKKGESSHSKESSKGGGSSSGSKHSGSKSGSAKEQSIPAEQSIARKMGNTNSSPRAAEKDKKRHKKRGHRSKKSKSKKSKKNPGDYPLLVRFFGFKGNMKRAHHTRHTHHKKGKDAKLVFHKDSDHKKRRKSHRSSHQSSKGDSKGDGTRHSRHGSSRHGHRGSSRHRPGRDLADSEKTIPEHSVFEPNSNELQLYDRGDLEAEEDEYSSGTEDLTPTPSQRLSDEPLRPDDSISGIMGRMHLNDNRG</sequence>
<feature type="compositionally biased region" description="Basic residues" evidence="1">
    <location>
        <begin position="174"/>
        <end position="183"/>
    </location>
</feature>
<feature type="compositionally biased region" description="Basic residues" evidence="1">
    <location>
        <begin position="145"/>
        <end position="161"/>
    </location>
</feature>
<keyword evidence="3" id="KW-1185">Reference proteome</keyword>
<dbReference type="EMBL" id="MU251255">
    <property type="protein sequence ID" value="KAG9254097.1"/>
    <property type="molecule type" value="Genomic_DNA"/>
</dbReference>
<dbReference type="OrthoDB" id="10538604at2759"/>
<dbReference type="AlphaFoldDB" id="A0A9P8CPE0"/>
<evidence type="ECO:0000313" key="2">
    <source>
        <dbReference type="EMBL" id="KAG9254097.1"/>
    </source>
</evidence>
<feature type="compositionally biased region" description="Basic and acidic residues" evidence="1">
    <location>
        <begin position="27"/>
        <end position="60"/>
    </location>
</feature>
<feature type="compositionally biased region" description="Basic and acidic residues" evidence="1">
    <location>
        <begin position="270"/>
        <end position="279"/>
    </location>
</feature>
<dbReference type="GeneID" id="70296922"/>
<feature type="compositionally biased region" description="Basic residues" evidence="1">
    <location>
        <begin position="108"/>
        <end position="128"/>
    </location>
</feature>
<evidence type="ECO:0000256" key="1">
    <source>
        <dbReference type="SAM" id="MobiDB-lite"/>
    </source>
</evidence>
<organism evidence="2 3">
    <name type="scientific">Emericellopsis atlantica</name>
    <dbReference type="NCBI Taxonomy" id="2614577"/>
    <lineage>
        <taxon>Eukaryota</taxon>
        <taxon>Fungi</taxon>
        <taxon>Dikarya</taxon>
        <taxon>Ascomycota</taxon>
        <taxon>Pezizomycotina</taxon>
        <taxon>Sordariomycetes</taxon>
        <taxon>Hypocreomycetidae</taxon>
        <taxon>Hypocreales</taxon>
        <taxon>Bionectriaceae</taxon>
        <taxon>Emericellopsis</taxon>
    </lineage>
</organism>
<protein>
    <submittedName>
        <fullName evidence="2">Uncharacterized protein</fullName>
    </submittedName>
</protein>
<feature type="compositionally biased region" description="Polar residues" evidence="1">
    <location>
        <begin position="256"/>
        <end position="269"/>
    </location>
</feature>